<comment type="caution">
    <text evidence="10">The sequence shown here is derived from an EMBL/GenBank/DDBJ whole genome shotgun (WGS) entry which is preliminary data.</text>
</comment>
<dbReference type="EC" id="6.1.1.9" evidence="2"/>
<organism evidence="10 11">
    <name type="scientific">Capsicum baccatum</name>
    <name type="common">Peruvian pepper</name>
    <dbReference type="NCBI Taxonomy" id="33114"/>
    <lineage>
        <taxon>Eukaryota</taxon>
        <taxon>Viridiplantae</taxon>
        <taxon>Streptophyta</taxon>
        <taxon>Embryophyta</taxon>
        <taxon>Tracheophyta</taxon>
        <taxon>Spermatophyta</taxon>
        <taxon>Magnoliopsida</taxon>
        <taxon>eudicotyledons</taxon>
        <taxon>Gunneridae</taxon>
        <taxon>Pentapetalae</taxon>
        <taxon>asterids</taxon>
        <taxon>lamiids</taxon>
        <taxon>Solanales</taxon>
        <taxon>Solanaceae</taxon>
        <taxon>Solanoideae</taxon>
        <taxon>Capsiceae</taxon>
        <taxon>Capsicum</taxon>
    </lineage>
</organism>
<dbReference type="Proteomes" id="UP000224567">
    <property type="component" value="Unassembled WGS sequence"/>
</dbReference>
<dbReference type="InterPro" id="IPR002300">
    <property type="entry name" value="aa-tRNA-synth_Ia"/>
</dbReference>
<sequence>MKENGSTKTQLEVRWLENIHNWCISRQLWWGHSIPAWVACLVMLGGDVPFSKVYLYPMICGALGRKMSKSFGNVVDTLGVINEITLGYLYKKLEEGNLEDNEV</sequence>
<evidence type="ECO:0000256" key="3">
    <source>
        <dbReference type="ARBA" id="ARBA00022598"/>
    </source>
</evidence>
<dbReference type="InterPro" id="IPR014729">
    <property type="entry name" value="Rossmann-like_a/b/a_fold"/>
</dbReference>
<dbReference type="SUPFAM" id="SSF52374">
    <property type="entry name" value="Nucleotidylyl transferase"/>
    <property type="match status" value="1"/>
</dbReference>
<comment type="similarity">
    <text evidence="1">Belongs to the class-I aminoacyl-tRNA synthetase family.</text>
</comment>
<dbReference type="GO" id="GO:0006438">
    <property type="term" value="P:valyl-tRNA aminoacylation"/>
    <property type="evidence" value="ECO:0007669"/>
    <property type="project" value="InterPro"/>
</dbReference>
<dbReference type="PANTHER" id="PTHR11946">
    <property type="entry name" value="VALYL-TRNA SYNTHETASES"/>
    <property type="match status" value="1"/>
</dbReference>
<evidence type="ECO:0000256" key="5">
    <source>
        <dbReference type="ARBA" id="ARBA00022840"/>
    </source>
</evidence>
<evidence type="ECO:0000256" key="8">
    <source>
        <dbReference type="ARBA" id="ARBA00029936"/>
    </source>
</evidence>
<dbReference type="GO" id="GO:0005829">
    <property type="term" value="C:cytosol"/>
    <property type="evidence" value="ECO:0007669"/>
    <property type="project" value="TreeGrafter"/>
</dbReference>
<dbReference type="EMBL" id="MLFT02000003">
    <property type="protein sequence ID" value="PHT51721.1"/>
    <property type="molecule type" value="Genomic_DNA"/>
</dbReference>
<evidence type="ECO:0000313" key="11">
    <source>
        <dbReference type="Proteomes" id="UP000224567"/>
    </source>
</evidence>
<keyword evidence="5" id="KW-0067">ATP-binding</keyword>
<gene>
    <name evidence="10" type="ORF">CQW23_06183</name>
</gene>
<keyword evidence="7" id="KW-0030">Aminoacyl-tRNA synthetase</keyword>
<keyword evidence="6" id="KW-0648">Protein biosynthesis</keyword>
<evidence type="ECO:0000256" key="1">
    <source>
        <dbReference type="ARBA" id="ARBA00005594"/>
    </source>
</evidence>
<accession>A0A2G2X2Q2</accession>
<feature type="domain" description="Aminoacyl-tRNA synthetase class Ia" evidence="9">
    <location>
        <begin position="43"/>
        <end position="84"/>
    </location>
</feature>
<protein>
    <recommendedName>
        <fullName evidence="2">valine--tRNA ligase</fullName>
        <ecNumber evidence="2">6.1.1.9</ecNumber>
    </recommendedName>
    <alternativeName>
        <fullName evidence="8">Valyl-tRNA synthetase</fullName>
    </alternativeName>
</protein>
<reference evidence="10 11" key="1">
    <citation type="journal article" date="2017" name="Genome Biol.">
        <title>New reference genome sequences of hot pepper reveal the massive evolution of plant disease-resistance genes by retroduplication.</title>
        <authorList>
            <person name="Kim S."/>
            <person name="Park J."/>
            <person name="Yeom S.I."/>
            <person name="Kim Y.M."/>
            <person name="Seo E."/>
            <person name="Kim K.T."/>
            <person name="Kim M.S."/>
            <person name="Lee J.M."/>
            <person name="Cheong K."/>
            <person name="Shin H.S."/>
            <person name="Kim S.B."/>
            <person name="Han K."/>
            <person name="Lee J."/>
            <person name="Park M."/>
            <person name="Lee H.A."/>
            <person name="Lee H.Y."/>
            <person name="Lee Y."/>
            <person name="Oh S."/>
            <person name="Lee J.H."/>
            <person name="Choi E."/>
            <person name="Choi E."/>
            <person name="Lee S.E."/>
            <person name="Jeon J."/>
            <person name="Kim H."/>
            <person name="Choi G."/>
            <person name="Song H."/>
            <person name="Lee J."/>
            <person name="Lee S.C."/>
            <person name="Kwon J.K."/>
            <person name="Lee H.Y."/>
            <person name="Koo N."/>
            <person name="Hong Y."/>
            <person name="Kim R.W."/>
            <person name="Kang W.H."/>
            <person name="Huh J.H."/>
            <person name="Kang B.C."/>
            <person name="Yang T.J."/>
            <person name="Lee Y.H."/>
            <person name="Bennetzen J.L."/>
            <person name="Choi D."/>
        </authorList>
    </citation>
    <scope>NUCLEOTIDE SEQUENCE [LARGE SCALE GENOMIC DNA]</scope>
    <source>
        <strain evidence="11">cv. PBC81</strain>
    </source>
</reference>
<keyword evidence="3" id="KW-0436">Ligase</keyword>
<dbReference type="PANTHER" id="PTHR11946:SF109">
    <property type="entry name" value="VALINE--TRNA LIGASE"/>
    <property type="match status" value="1"/>
</dbReference>
<dbReference type="AlphaFoldDB" id="A0A2G2X2Q2"/>
<evidence type="ECO:0000256" key="6">
    <source>
        <dbReference type="ARBA" id="ARBA00022917"/>
    </source>
</evidence>
<dbReference type="Pfam" id="PF00133">
    <property type="entry name" value="tRNA-synt_1"/>
    <property type="match status" value="2"/>
</dbReference>
<dbReference type="InterPro" id="IPR002303">
    <property type="entry name" value="Valyl-tRNA_ligase"/>
</dbReference>
<evidence type="ECO:0000259" key="9">
    <source>
        <dbReference type="Pfam" id="PF00133"/>
    </source>
</evidence>
<name>A0A2G2X2Q2_CAPBA</name>
<keyword evidence="4" id="KW-0547">Nucleotide-binding</keyword>
<dbReference type="OrthoDB" id="629407at2759"/>
<keyword evidence="11" id="KW-1185">Reference proteome</keyword>
<evidence type="ECO:0000256" key="4">
    <source>
        <dbReference type="ARBA" id="ARBA00022741"/>
    </source>
</evidence>
<proteinExistence type="inferred from homology"/>
<dbReference type="GO" id="GO:0004832">
    <property type="term" value="F:valine-tRNA ligase activity"/>
    <property type="evidence" value="ECO:0007669"/>
    <property type="project" value="UniProtKB-EC"/>
</dbReference>
<feature type="domain" description="Aminoacyl-tRNA synthetase class Ia" evidence="9">
    <location>
        <begin position="13"/>
        <end position="39"/>
    </location>
</feature>
<evidence type="ECO:0000313" key="10">
    <source>
        <dbReference type="EMBL" id="PHT51721.1"/>
    </source>
</evidence>
<dbReference type="STRING" id="33114.A0A2G2X2Q2"/>
<dbReference type="Gene3D" id="3.40.50.620">
    <property type="entry name" value="HUPs"/>
    <property type="match status" value="2"/>
</dbReference>
<evidence type="ECO:0000256" key="7">
    <source>
        <dbReference type="ARBA" id="ARBA00023146"/>
    </source>
</evidence>
<reference evidence="11" key="2">
    <citation type="journal article" date="2017" name="J. Anim. Genet.">
        <title>Multiple reference genome sequences of hot pepper reveal the massive evolution of plant disease resistance genes by retroduplication.</title>
        <authorList>
            <person name="Kim S."/>
            <person name="Park J."/>
            <person name="Yeom S.-I."/>
            <person name="Kim Y.-M."/>
            <person name="Seo E."/>
            <person name="Kim K.-T."/>
            <person name="Kim M.-S."/>
            <person name="Lee J.M."/>
            <person name="Cheong K."/>
            <person name="Shin H.-S."/>
            <person name="Kim S.-B."/>
            <person name="Han K."/>
            <person name="Lee J."/>
            <person name="Park M."/>
            <person name="Lee H.-A."/>
            <person name="Lee H.-Y."/>
            <person name="Lee Y."/>
            <person name="Oh S."/>
            <person name="Lee J.H."/>
            <person name="Choi E."/>
            <person name="Choi E."/>
            <person name="Lee S.E."/>
            <person name="Jeon J."/>
            <person name="Kim H."/>
            <person name="Choi G."/>
            <person name="Song H."/>
            <person name="Lee J."/>
            <person name="Lee S.-C."/>
            <person name="Kwon J.-K."/>
            <person name="Lee H.-Y."/>
            <person name="Koo N."/>
            <person name="Hong Y."/>
            <person name="Kim R.W."/>
            <person name="Kang W.-H."/>
            <person name="Huh J.H."/>
            <person name="Kang B.-C."/>
            <person name="Yang T.-J."/>
            <person name="Lee Y.-H."/>
            <person name="Bennetzen J.L."/>
            <person name="Choi D."/>
        </authorList>
    </citation>
    <scope>NUCLEOTIDE SEQUENCE [LARGE SCALE GENOMIC DNA]</scope>
    <source>
        <strain evidence="11">cv. PBC81</strain>
    </source>
</reference>
<evidence type="ECO:0000256" key="2">
    <source>
        <dbReference type="ARBA" id="ARBA00013169"/>
    </source>
</evidence>
<dbReference type="GO" id="GO:0005524">
    <property type="term" value="F:ATP binding"/>
    <property type="evidence" value="ECO:0007669"/>
    <property type="project" value="UniProtKB-KW"/>
</dbReference>